<evidence type="ECO:0000313" key="3">
    <source>
        <dbReference type="Proteomes" id="UP000079169"/>
    </source>
</evidence>
<evidence type="ECO:0000313" key="4">
    <source>
        <dbReference type="RefSeq" id="XP_026688005.1"/>
    </source>
</evidence>
<dbReference type="GeneID" id="113472448"/>
<proteinExistence type="predicted"/>
<dbReference type="AlphaFoldDB" id="A0A3Q0JME8"/>
<dbReference type="PaxDb" id="121845-A0A3Q0JME8"/>
<feature type="non-terminal residue" evidence="4">
    <location>
        <position position="477"/>
    </location>
</feature>
<feature type="compositionally biased region" description="Low complexity" evidence="2">
    <location>
        <begin position="270"/>
        <end position="282"/>
    </location>
</feature>
<gene>
    <name evidence="4" type="primary">LOC113472448</name>
</gene>
<dbReference type="KEGG" id="dci:113472448"/>
<evidence type="ECO:0000256" key="2">
    <source>
        <dbReference type="SAM" id="MobiDB-lite"/>
    </source>
</evidence>
<feature type="region of interest" description="Disordered" evidence="2">
    <location>
        <begin position="241"/>
        <end position="364"/>
    </location>
</feature>
<dbReference type="PANTHER" id="PTHR48029">
    <property type="entry name" value="NUCLEOLAR PROTEIN 8"/>
    <property type="match status" value="1"/>
</dbReference>
<dbReference type="Proteomes" id="UP000079169">
    <property type="component" value="Unplaced"/>
</dbReference>
<feature type="compositionally biased region" description="Acidic residues" evidence="2">
    <location>
        <begin position="25"/>
        <end position="40"/>
    </location>
</feature>
<feature type="region of interest" description="Disordered" evidence="2">
    <location>
        <begin position="167"/>
        <end position="216"/>
    </location>
</feature>
<dbReference type="GO" id="GO:0003723">
    <property type="term" value="F:RNA binding"/>
    <property type="evidence" value="ECO:0007669"/>
    <property type="project" value="UniProtKB-KW"/>
</dbReference>
<evidence type="ECO:0000256" key="1">
    <source>
        <dbReference type="ARBA" id="ARBA00022884"/>
    </source>
</evidence>
<feature type="compositionally biased region" description="Polar residues" evidence="2">
    <location>
        <begin position="190"/>
        <end position="202"/>
    </location>
</feature>
<feature type="compositionally biased region" description="Low complexity" evidence="2">
    <location>
        <begin position="176"/>
        <end position="188"/>
    </location>
</feature>
<name>A0A3Q0JME8_DIACI</name>
<feature type="region of interest" description="Disordered" evidence="2">
    <location>
        <begin position="16"/>
        <end position="114"/>
    </location>
</feature>
<accession>A0A3Q0JME8</accession>
<feature type="compositionally biased region" description="Basic and acidic residues" evidence="2">
    <location>
        <begin position="283"/>
        <end position="348"/>
    </location>
</feature>
<reference evidence="4" key="1">
    <citation type="submission" date="2025-08" db="UniProtKB">
        <authorList>
            <consortium name="RefSeq"/>
        </authorList>
    </citation>
    <scope>IDENTIFICATION</scope>
</reference>
<dbReference type="PANTHER" id="PTHR48029:SF1">
    <property type="entry name" value="NUCLEOLAR PROTEIN 8"/>
    <property type="match status" value="1"/>
</dbReference>
<keyword evidence="3" id="KW-1185">Reference proteome</keyword>
<sequence>MNSIVDQTNDVMKQFENFSSVWQDSSEDEQQNEDSEDDIFEAFKSKNTDTTVDFNTCDDDNKANKFPPAEFSEHKENKFPSSKFSGDTGNKTSKFPEHGNKFPSSKFPEHKSSAVGGDENFVKFVKNTRTPNVQQDNAFSGVKVSKFPKFETKNRKIMFDLKDGAEVKTANPTPASKFPSSKPSFPSKEPTITQSADVNLKSSKIKEKKGNMEAEMKRRNAMEERIKDISEKRKAIKQALANVDSQRGMNKKIIFSQDSDDEQTIETKYTTSNIQSKQSSSKNPRDKAERNADSSWERMSDTSQKRISGDTNQKRISGDTNQKRINGDSNQERINDSSQAKDNRKSLFSEDMSDSDTDSDSEREFKIKKQFEGEKGKKLLELQASYNNDTRFNLDDRFIEDEEEKDECKDNVVEEEDERVTQMQILENVLGYKVKQHQTKNGLLQILRFDPLNPNHKEMFVEVKQNKDKRIRRKRKL</sequence>
<feature type="compositionally biased region" description="Polar residues" evidence="2">
    <location>
        <begin position="79"/>
        <end position="93"/>
    </location>
</feature>
<dbReference type="RefSeq" id="XP_026688005.1">
    <property type="nucleotide sequence ID" value="XM_026832204.1"/>
</dbReference>
<keyword evidence="1" id="KW-0694">RNA-binding</keyword>
<protein>
    <submittedName>
        <fullName evidence="4">Nucleolar protein 8-like</fullName>
    </submittedName>
</protein>
<dbReference type="STRING" id="121845.A0A3Q0JME8"/>
<organism evidence="3 4">
    <name type="scientific">Diaphorina citri</name>
    <name type="common">Asian citrus psyllid</name>
    <dbReference type="NCBI Taxonomy" id="121845"/>
    <lineage>
        <taxon>Eukaryota</taxon>
        <taxon>Metazoa</taxon>
        <taxon>Ecdysozoa</taxon>
        <taxon>Arthropoda</taxon>
        <taxon>Hexapoda</taxon>
        <taxon>Insecta</taxon>
        <taxon>Pterygota</taxon>
        <taxon>Neoptera</taxon>
        <taxon>Paraneoptera</taxon>
        <taxon>Hemiptera</taxon>
        <taxon>Sternorrhyncha</taxon>
        <taxon>Psylloidea</taxon>
        <taxon>Psyllidae</taxon>
        <taxon>Diaphorininae</taxon>
        <taxon>Diaphorina</taxon>
    </lineage>
</organism>
<feature type="compositionally biased region" description="Basic and acidic residues" evidence="2">
    <location>
        <begin position="204"/>
        <end position="216"/>
    </location>
</feature>